<accession>A0A1Q5PV83</accession>
<dbReference type="STRING" id="52770.BSZ40_07490"/>
<comment type="caution">
    <text evidence="2">The sequence shown here is derived from an EMBL/GenBank/DDBJ whole genome shotgun (WGS) entry which is preliminary data.</text>
</comment>
<dbReference type="RefSeq" id="WP_073824800.1">
    <property type="nucleotide sequence ID" value="NZ_MQVS01000007.1"/>
</dbReference>
<feature type="domain" description="AB hydrolase-1" evidence="1">
    <location>
        <begin position="7"/>
        <end position="231"/>
    </location>
</feature>
<dbReference type="InterPro" id="IPR052897">
    <property type="entry name" value="Sec-Metab_Biosynth_Hydrolase"/>
</dbReference>
<dbReference type="Pfam" id="PF12697">
    <property type="entry name" value="Abhydrolase_6"/>
    <property type="match status" value="1"/>
</dbReference>
<dbReference type="InterPro" id="IPR029058">
    <property type="entry name" value="AB_hydrolase_fold"/>
</dbReference>
<name>A0A1Q5PV83_9ACTO</name>
<organism evidence="2 3">
    <name type="scientific">Buchananella hordeovulneris</name>
    <dbReference type="NCBI Taxonomy" id="52770"/>
    <lineage>
        <taxon>Bacteria</taxon>
        <taxon>Bacillati</taxon>
        <taxon>Actinomycetota</taxon>
        <taxon>Actinomycetes</taxon>
        <taxon>Actinomycetales</taxon>
        <taxon>Actinomycetaceae</taxon>
        <taxon>Buchananella</taxon>
    </lineage>
</organism>
<dbReference type="Gene3D" id="3.40.50.1820">
    <property type="entry name" value="alpha/beta hydrolase"/>
    <property type="match status" value="1"/>
</dbReference>
<reference evidence="3" key="1">
    <citation type="submission" date="2016-12" db="EMBL/GenBank/DDBJ databases">
        <authorList>
            <person name="Meng X."/>
        </authorList>
    </citation>
    <scope>NUCLEOTIDE SEQUENCE [LARGE SCALE GENOMIC DNA]</scope>
    <source>
        <strain evidence="3">DSM 20732</strain>
    </source>
</reference>
<dbReference type="GO" id="GO:0003824">
    <property type="term" value="F:catalytic activity"/>
    <property type="evidence" value="ECO:0007669"/>
    <property type="project" value="UniProtKB-ARBA"/>
</dbReference>
<sequence>MTTHGPVVLVGGGGLGPWAWNRVTPLLQQHGLTVVTPQLRATGNDETPPSSVTLSDWIDDLATEVGRLEGVTLVAHSFAGYVAAGALHRLVGRLRSVVFLDAVLPQPSASWFEVMGSRTEDFMRSLARDGATPWFTRDQLDQMYPNNGITDQDLAWLQEHVTSQPIGTYAEHAIKQPIQTLAANVRLHYVRCLRTNPPVAPDTDIADGWIMSTIDSSHWPMVTAPEDVARAIIEVVENP</sequence>
<gene>
    <name evidence="2" type="ORF">BSZ40_07490</name>
</gene>
<keyword evidence="3" id="KW-1185">Reference proteome</keyword>
<proteinExistence type="predicted"/>
<dbReference type="EMBL" id="MQVS01000007">
    <property type="protein sequence ID" value="OKL51402.1"/>
    <property type="molecule type" value="Genomic_DNA"/>
</dbReference>
<dbReference type="PANTHER" id="PTHR37017:SF11">
    <property type="entry name" value="ESTERASE_LIPASE_THIOESTERASE DOMAIN-CONTAINING PROTEIN"/>
    <property type="match status" value="1"/>
</dbReference>
<dbReference type="PANTHER" id="PTHR37017">
    <property type="entry name" value="AB HYDROLASE-1 DOMAIN-CONTAINING PROTEIN-RELATED"/>
    <property type="match status" value="1"/>
</dbReference>
<dbReference type="Proteomes" id="UP000185612">
    <property type="component" value="Unassembled WGS sequence"/>
</dbReference>
<dbReference type="InParanoid" id="A0A1Q5PV83"/>
<evidence type="ECO:0000313" key="2">
    <source>
        <dbReference type="EMBL" id="OKL51402.1"/>
    </source>
</evidence>
<dbReference type="SUPFAM" id="SSF53474">
    <property type="entry name" value="alpha/beta-Hydrolases"/>
    <property type="match status" value="1"/>
</dbReference>
<dbReference type="InterPro" id="IPR000073">
    <property type="entry name" value="AB_hydrolase_1"/>
</dbReference>
<protein>
    <recommendedName>
        <fullName evidence="1">AB hydrolase-1 domain-containing protein</fullName>
    </recommendedName>
</protein>
<dbReference type="AlphaFoldDB" id="A0A1Q5PV83"/>
<evidence type="ECO:0000259" key="1">
    <source>
        <dbReference type="Pfam" id="PF12697"/>
    </source>
</evidence>
<dbReference type="OrthoDB" id="9773549at2"/>
<evidence type="ECO:0000313" key="3">
    <source>
        <dbReference type="Proteomes" id="UP000185612"/>
    </source>
</evidence>